<evidence type="ECO:0000256" key="4">
    <source>
        <dbReference type="ARBA" id="ARBA00022989"/>
    </source>
</evidence>
<dbReference type="EMBL" id="FUWZ01000001">
    <property type="protein sequence ID" value="SJZ44317.1"/>
    <property type="molecule type" value="Genomic_DNA"/>
</dbReference>
<sequence>MENQKFDLDAPLLRFSGGDVLTVKDSFEGIAVFGGIGAGKTTSSGRLIALNMLRHGYAGLVLTAKPDEVDLWRQYVCETGRGKDLIIIEPGGSEYFNFLDYECRQTQKGVSLRHNIVSLLETVINSGQDTGAGLEDGRFWASALRMTLSSVTTLCLLGYGTVNVQDLFDIAMCAPKEDDGHVQPEKPPHDPYTKARQEAERRVQAKVNAFLATFPKEEIADLEKRGLMDAFALQHVSSYRALKQVNQFFSRSYKKLSSKTKSAIEFMIVGFLYQLLSEPFYSLFCNNPSTFTPETCLEKGSIVVLNLPTKLHHEAGRMIQVATKYCFQRAWEKRDTKVNNRPAFIFADESPIFLHALDADFQATARSSMIATVYLAQNLPGYFANMGGDKSTYKVKQFLGTLATKIFHANADADTNKYASELIGQEYYDDKTEGVNFGDNVSFNESKAQKLRQIVRPEEFFRLATGGKNGFICEAYIHRQGAPFNGKSHKKVRFKQQFFN</sequence>
<organism evidence="7 8">
    <name type="scientific">Chitinophaga eiseniae</name>
    <dbReference type="NCBI Taxonomy" id="634771"/>
    <lineage>
        <taxon>Bacteria</taxon>
        <taxon>Pseudomonadati</taxon>
        <taxon>Bacteroidota</taxon>
        <taxon>Chitinophagia</taxon>
        <taxon>Chitinophagales</taxon>
        <taxon>Chitinophagaceae</taxon>
        <taxon>Chitinophaga</taxon>
    </lineage>
</organism>
<feature type="domain" description="TraD/TraG TraM recognition site" evidence="6">
    <location>
        <begin position="361"/>
        <end position="463"/>
    </location>
</feature>
<accession>A0A1T4KPN9</accession>
<evidence type="ECO:0000256" key="5">
    <source>
        <dbReference type="ARBA" id="ARBA00023136"/>
    </source>
</evidence>
<comment type="subcellular location">
    <subcellularLocation>
        <location evidence="1">Cell membrane</location>
        <topology evidence="1">Multi-pass membrane protein</topology>
    </subcellularLocation>
</comment>
<dbReference type="InterPro" id="IPR051539">
    <property type="entry name" value="T4SS-coupling_protein"/>
</dbReference>
<evidence type="ECO:0000259" key="6">
    <source>
        <dbReference type="Pfam" id="PF12696"/>
    </source>
</evidence>
<keyword evidence="4" id="KW-1133">Transmembrane helix</keyword>
<dbReference type="PANTHER" id="PTHR37937">
    <property type="entry name" value="CONJUGATIVE TRANSFER: DNA TRANSPORT"/>
    <property type="match status" value="1"/>
</dbReference>
<dbReference type="Proteomes" id="UP000190367">
    <property type="component" value="Unassembled WGS sequence"/>
</dbReference>
<evidence type="ECO:0000313" key="8">
    <source>
        <dbReference type="Proteomes" id="UP000190367"/>
    </source>
</evidence>
<dbReference type="Pfam" id="PF12696">
    <property type="entry name" value="TraG-D_C"/>
    <property type="match status" value="1"/>
</dbReference>
<dbReference type="SUPFAM" id="SSF52540">
    <property type="entry name" value="P-loop containing nucleoside triphosphate hydrolases"/>
    <property type="match status" value="1"/>
</dbReference>
<dbReference type="Gene3D" id="3.40.50.300">
    <property type="entry name" value="P-loop containing nucleotide triphosphate hydrolases"/>
    <property type="match status" value="1"/>
</dbReference>
<name>A0A1T4KPN9_9BACT</name>
<dbReference type="RefSeq" id="WP_078666956.1">
    <property type="nucleotide sequence ID" value="NZ_FUWZ01000001.1"/>
</dbReference>
<dbReference type="PANTHER" id="PTHR37937:SF1">
    <property type="entry name" value="CONJUGATIVE TRANSFER: DNA TRANSPORT"/>
    <property type="match status" value="1"/>
</dbReference>
<dbReference type="AlphaFoldDB" id="A0A1T4KPN9"/>
<keyword evidence="3" id="KW-0812">Transmembrane</keyword>
<dbReference type="GO" id="GO:0005886">
    <property type="term" value="C:plasma membrane"/>
    <property type="evidence" value="ECO:0007669"/>
    <property type="project" value="UniProtKB-SubCell"/>
</dbReference>
<dbReference type="STRING" id="634771.SAMN04488128_101238"/>
<dbReference type="InterPro" id="IPR032689">
    <property type="entry name" value="TraG-D_C"/>
</dbReference>
<proteinExistence type="predicted"/>
<reference evidence="8" key="1">
    <citation type="submission" date="2017-02" db="EMBL/GenBank/DDBJ databases">
        <authorList>
            <person name="Varghese N."/>
            <person name="Submissions S."/>
        </authorList>
    </citation>
    <scope>NUCLEOTIDE SEQUENCE [LARGE SCALE GENOMIC DNA]</scope>
    <source>
        <strain evidence="8">DSM 22224</strain>
    </source>
</reference>
<evidence type="ECO:0000256" key="2">
    <source>
        <dbReference type="ARBA" id="ARBA00022475"/>
    </source>
</evidence>
<dbReference type="InterPro" id="IPR027417">
    <property type="entry name" value="P-loop_NTPase"/>
</dbReference>
<evidence type="ECO:0000313" key="7">
    <source>
        <dbReference type="EMBL" id="SJZ44317.1"/>
    </source>
</evidence>
<evidence type="ECO:0000256" key="1">
    <source>
        <dbReference type="ARBA" id="ARBA00004651"/>
    </source>
</evidence>
<dbReference type="OrthoDB" id="179860at2"/>
<protein>
    <submittedName>
        <fullName evidence="7">AAA-like domain-containing protein</fullName>
    </submittedName>
</protein>
<keyword evidence="8" id="KW-1185">Reference proteome</keyword>
<keyword evidence="5" id="KW-0472">Membrane</keyword>
<evidence type="ECO:0000256" key="3">
    <source>
        <dbReference type="ARBA" id="ARBA00022692"/>
    </source>
</evidence>
<keyword evidence="2" id="KW-1003">Cell membrane</keyword>
<gene>
    <name evidence="7" type="ORF">SAMN04488128_101238</name>
</gene>